<evidence type="ECO:0000256" key="4">
    <source>
        <dbReference type="ARBA" id="ARBA00022840"/>
    </source>
</evidence>
<dbReference type="Pfam" id="PF11995">
    <property type="entry name" value="DUF3490"/>
    <property type="match status" value="1"/>
</dbReference>
<keyword evidence="2" id="KW-0493">Microtubule</keyword>
<evidence type="ECO:0000256" key="5">
    <source>
        <dbReference type="ARBA" id="ARBA00023054"/>
    </source>
</evidence>
<proteinExistence type="inferred from homology"/>
<evidence type="ECO:0000256" key="8">
    <source>
        <dbReference type="SAM" id="Coils"/>
    </source>
</evidence>
<dbReference type="FunFam" id="3.40.850.10:FF:000016">
    <property type="entry name" value="Kinesin-like protein"/>
    <property type="match status" value="1"/>
</dbReference>
<sequence>MDSIDGRGSSSIEGSGGGGGGGAKDERIVVSVRLRPLNDKEIYNREPCEWDCMNDNTIVFRNSLPERSMFPVSYTFDRVFGCECPTWRVYDEAAREVALSVVNGINSSVFAYGQTSSGKTYTMSAVTEYSLKDIYDHVQNKSDKREFVLKFSAMEIYNEAVRDLLSHDTTPLRLLDDPDRGTVVDRLTEETLKDWNHVKQLLSLCEAQRQIGETSLNETSSRSHQIIRLTVESSARHFLGKNSSNSLCATANFVDLAGSERASQTMTAGARLKEGCHINRSLLTLGTVIRKLSKGRSGGHIPYRDSKLTRILHSSLDGNARTAIICTMSPARSYVEQSRKTLLFASCAKEVTTSARVNVVMSDKALVKHLQKELEKLESQLRIQQQTSPPPAHADALLKEKDVLIQKMETEMKHLMQQRDLAQSRLQDLVGCNDHDRHDIGFSLLKINLPEQQSASRNWVENISSPLYFDGLLQDDDGKDDITSDNNEEFENLCRDVKCIESTFPLIPPQSEEDTKHIMGVQVIEEDKYSGNDDSYLAVQLVQKKLDEPSPLTLRSRRSVMTRRSKSCTSSTFSSMSLSSWFVDDKDADNTLPERNCSEDFSQRPEGFTRRRAQNLTFGGESSAALSVEVEESQPTITVPNITSTEEDNIVELHDFVTGMKDVANTQMVVDKKSANEVIGERFPRGPKQGNPATESSESWAIEFEKQLQEIIALWHECHVSLIHRTYFFLLFKGDPSDSIYLEVELRRLSFLKRSFDHNEKVSKPTFDDGSTVTLVSSIRELRREREMLSKKMTKMLSSEEIETLYQKWGIALNSKQRRLQLSRLLWSKTGDLNHVRESASIIAKLVGLLEPGKALKEMFGLSLLTFQKSGSKRTNYFEGGFIGKLCI</sequence>
<dbReference type="Proteomes" id="UP000036987">
    <property type="component" value="Unassembled WGS sequence"/>
</dbReference>
<dbReference type="EMBL" id="LFYR01001945">
    <property type="protein sequence ID" value="KMZ58368.1"/>
    <property type="molecule type" value="Genomic_DNA"/>
</dbReference>
<dbReference type="InterPro" id="IPR021881">
    <property type="entry name" value="NACK_C"/>
</dbReference>
<name>A0A0K9NP30_ZOSMR</name>
<evidence type="ECO:0000256" key="3">
    <source>
        <dbReference type="ARBA" id="ARBA00022741"/>
    </source>
</evidence>
<dbReference type="STRING" id="29655.A0A0K9NP30"/>
<evidence type="ECO:0000256" key="7">
    <source>
        <dbReference type="PROSITE-ProRule" id="PRU00283"/>
    </source>
</evidence>
<keyword evidence="3 7" id="KW-0547">Nucleotide-binding</keyword>
<dbReference type="PANTHER" id="PTHR47968">
    <property type="entry name" value="CENTROMERE PROTEIN E"/>
    <property type="match status" value="1"/>
</dbReference>
<dbReference type="Gene3D" id="3.40.850.10">
    <property type="entry name" value="Kinesin motor domain"/>
    <property type="match status" value="1"/>
</dbReference>
<feature type="binding site" evidence="7">
    <location>
        <begin position="113"/>
        <end position="120"/>
    </location>
    <ligand>
        <name>ATP</name>
        <dbReference type="ChEBI" id="CHEBI:30616"/>
    </ligand>
</feature>
<dbReference type="OrthoDB" id="3176171at2759"/>
<keyword evidence="12" id="KW-1185">Reference proteome</keyword>
<dbReference type="InterPro" id="IPR027417">
    <property type="entry name" value="P-loop_NTPase"/>
</dbReference>
<dbReference type="InterPro" id="IPR001752">
    <property type="entry name" value="Kinesin_motor_dom"/>
</dbReference>
<dbReference type="GO" id="GO:0005524">
    <property type="term" value="F:ATP binding"/>
    <property type="evidence" value="ECO:0007669"/>
    <property type="project" value="UniProtKB-UniRule"/>
</dbReference>
<evidence type="ECO:0000256" key="2">
    <source>
        <dbReference type="ARBA" id="ARBA00022701"/>
    </source>
</evidence>
<evidence type="ECO:0000256" key="6">
    <source>
        <dbReference type="ARBA" id="ARBA00023175"/>
    </source>
</evidence>
<keyword evidence="5 8" id="KW-0175">Coiled coil</keyword>
<organism evidence="11 12">
    <name type="scientific">Zostera marina</name>
    <name type="common">Eelgrass</name>
    <dbReference type="NCBI Taxonomy" id="29655"/>
    <lineage>
        <taxon>Eukaryota</taxon>
        <taxon>Viridiplantae</taxon>
        <taxon>Streptophyta</taxon>
        <taxon>Embryophyta</taxon>
        <taxon>Tracheophyta</taxon>
        <taxon>Spermatophyta</taxon>
        <taxon>Magnoliopsida</taxon>
        <taxon>Liliopsida</taxon>
        <taxon>Zosteraceae</taxon>
        <taxon>Zostera</taxon>
    </lineage>
</organism>
<keyword evidence="6 7" id="KW-0505">Motor protein</keyword>
<evidence type="ECO:0000256" key="1">
    <source>
        <dbReference type="ARBA" id="ARBA00007310"/>
    </source>
</evidence>
<dbReference type="GO" id="GO:0008017">
    <property type="term" value="F:microtubule binding"/>
    <property type="evidence" value="ECO:0007669"/>
    <property type="project" value="InterPro"/>
</dbReference>
<comment type="caution">
    <text evidence="11">The sequence shown here is derived from an EMBL/GenBank/DDBJ whole genome shotgun (WGS) entry which is preliminary data.</text>
</comment>
<comment type="similarity">
    <text evidence="1">Belongs to the TRAFAC class myosin-kinesin ATPase superfamily. Kinesin family. KIN-7 subfamily.</text>
</comment>
<dbReference type="Pfam" id="PF00225">
    <property type="entry name" value="Kinesin"/>
    <property type="match status" value="1"/>
</dbReference>
<dbReference type="PANTHER" id="PTHR47968:SF18">
    <property type="entry name" value="KINESIN-LIKE PROTEIN KIN-7F"/>
    <property type="match status" value="1"/>
</dbReference>
<dbReference type="AlphaFoldDB" id="A0A0K9NP30"/>
<dbReference type="GO" id="GO:0005874">
    <property type="term" value="C:microtubule"/>
    <property type="evidence" value="ECO:0007669"/>
    <property type="project" value="UniProtKB-KW"/>
</dbReference>
<keyword evidence="4 7" id="KW-0067">ATP-binding</keyword>
<dbReference type="PROSITE" id="PS50067">
    <property type="entry name" value="KINESIN_MOTOR_2"/>
    <property type="match status" value="1"/>
</dbReference>
<protein>
    <submittedName>
        <fullName evidence="11">Kinesin-related protein</fullName>
    </submittedName>
</protein>
<dbReference type="InterPro" id="IPR036961">
    <property type="entry name" value="Kinesin_motor_dom_sf"/>
</dbReference>
<accession>A0A0K9NP30</accession>
<feature type="region of interest" description="Disordered" evidence="9">
    <location>
        <begin position="1"/>
        <end position="24"/>
    </location>
</feature>
<dbReference type="PRINTS" id="PR00380">
    <property type="entry name" value="KINESINHEAVY"/>
</dbReference>
<gene>
    <name evidence="11" type="ORF">ZOSMA_77G00270</name>
</gene>
<feature type="compositionally biased region" description="Low complexity" evidence="9">
    <location>
        <begin position="1"/>
        <end position="13"/>
    </location>
</feature>
<evidence type="ECO:0000259" key="10">
    <source>
        <dbReference type="PROSITE" id="PS50067"/>
    </source>
</evidence>
<feature type="coiled-coil region" evidence="8">
    <location>
        <begin position="360"/>
        <end position="425"/>
    </location>
</feature>
<dbReference type="SMART" id="SM00129">
    <property type="entry name" value="KISc"/>
    <property type="match status" value="1"/>
</dbReference>
<dbReference type="SUPFAM" id="SSF52540">
    <property type="entry name" value="P-loop containing nucleoside triphosphate hydrolases"/>
    <property type="match status" value="1"/>
</dbReference>
<evidence type="ECO:0000256" key="9">
    <source>
        <dbReference type="SAM" id="MobiDB-lite"/>
    </source>
</evidence>
<dbReference type="CDD" id="cd01374">
    <property type="entry name" value="KISc_CENP_E"/>
    <property type="match status" value="1"/>
</dbReference>
<dbReference type="InterPro" id="IPR027640">
    <property type="entry name" value="Kinesin-like_fam"/>
</dbReference>
<dbReference type="GO" id="GO:0003777">
    <property type="term" value="F:microtubule motor activity"/>
    <property type="evidence" value="ECO:0007669"/>
    <property type="project" value="InterPro"/>
</dbReference>
<feature type="domain" description="Kinesin motor" evidence="10">
    <location>
        <begin position="27"/>
        <end position="351"/>
    </location>
</feature>
<dbReference type="GO" id="GO:0007018">
    <property type="term" value="P:microtubule-based movement"/>
    <property type="evidence" value="ECO:0007669"/>
    <property type="project" value="InterPro"/>
</dbReference>
<evidence type="ECO:0000313" key="11">
    <source>
        <dbReference type="EMBL" id="KMZ58368.1"/>
    </source>
</evidence>
<reference evidence="12" key="1">
    <citation type="journal article" date="2016" name="Nature">
        <title>The genome of the seagrass Zostera marina reveals angiosperm adaptation to the sea.</title>
        <authorList>
            <person name="Olsen J.L."/>
            <person name="Rouze P."/>
            <person name="Verhelst B."/>
            <person name="Lin Y.-C."/>
            <person name="Bayer T."/>
            <person name="Collen J."/>
            <person name="Dattolo E."/>
            <person name="De Paoli E."/>
            <person name="Dittami S."/>
            <person name="Maumus F."/>
            <person name="Michel G."/>
            <person name="Kersting A."/>
            <person name="Lauritano C."/>
            <person name="Lohaus R."/>
            <person name="Toepel M."/>
            <person name="Tonon T."/>
            <person name="Vanneste K."/>
            <person name="Amirebrahimi M."/>
            <person name="Brakel J."/>
            <person name="Bostroem C."/>
            <person name="Chovatia M."/>
            <person name="Grimwood J."/>
            <person name="Jenkins J.W."/>
            <person name="Jueterbock A."/>
            <person name="Mraz A."/>
            <person name="Stam W.T."/>
            <person name="Tice H."/>
            <person name="Bornberg-Bauer E."/>
            <person name="Green P.J."/>
            <person name="Pearson G.A."/>
            <person name="Procaccini G."/>
            <person name="Duarte C.M."/>
            <person name="Schmutz J."/>
            <person name="Reusch T.B.H."/>
            <person name="Van de Peer Y."/>
        </authorList>
    </citation>
    <scope>NUCLEOTIDE SEQUENCE [LARGE SCALE GENOMIC DNA]</scope>
    <source>
        <strain evidence="12">cv. Finnish</strain>
    </source>
</reference>
<evidence type="ECO:0000313" key="12">
    <source>
        <dbReference type="Proteomes" id="UP000036987"/>
    </source>
</evidence>